<reference evidence="1" key="2">
    <citation type="submission" date="2016-06" db="EMBL/GenBank/DDBJ databases">
        <title>The genome of a short-lived fish provides insights into sex chromosome evolution and the genetic control of aging.</title>
        <authorList>
            <person name="Reichwald K."/>
            <person name="Felder M."/>
            <person name="Petzold A."/>
            <person name="Koch P."/>
            <person name="Groth M."/>
            <person name="Platzer M."/>
        </authorList>
    </citation>
    <scope>NUCLEOTIDE SEQUENCE</scope>
    <source>
        <tissue evidence="1">Brain</tissue>
    </source>
</reference>
<dbReference type="GO" id="GO:0004190">
    <property type="term" value="F:aspartic-type endopeptidase activity"/>
    <property type="evidence" value="ECO:0007669"/>
    <property type="project" value="InterPro"/>
</dbReference>
<dbReference type="InterPro" id="IPR001969">
    <property type="entry name" value="Aspartic_peptidase_AS"/>
</dbReference>
<reference evidence="1" key="1">
    <citation type="submission" date="2016-05" db="EMBL/GenBank/DDBJ databases">
        <authorList>
            <person name="Lavstsen T."/>
            <person name="Jespersen J.S."/>
        </authorList>
    </citation>
    <scope>NUCLEOTIDE SEQUENCE</scope>
    <source>
        <tissue evidence="1">Brain</tissue>
    </source>
</reference>
<dbReference type="Gene3D" id="2.40.70.10">
    <property type="entry name" value="Acid Proteases"/>
    <property type="match status" value="1"/>
</dbReference>
<feature type="non-terminal residue" evidence="1">
    <location>
        <position position="234"/>
    </location>
</feature>
<evidence type="ECO:0008006" key="2">
    <source>
        <dbReference type="Google" id="ProtNLM"/>
    </source>
</evidence>
<dbReference type="SUPFAM" id="SSF50630">
    <property type="entry name" value="Acid proteases"/>
    <property type="match status" value="1"/>
</dbReference>
<dbReference type="EMBL" id="HAEI01016308">
    <property type="protein sequence ID" value="SBS18777.1"/>
    <property type="molecule type" value="Transcribed_RNA"/>
</dbReference>
<proteinExistence type="predicted"/>
<sequence>DSLLQEKGPPVPATLETGSSATDEISVHPVVESAKMFLGHLVPQEKAGKSLVSVKLIQNLSCNALLDTGSNFTLVTRATFDRICISCGAGVRPPELVPCSVTVKTYSHDLILSSRSALHFSIGPMTLTHPVYISDHARMAFTLCTDFLRAIDAFIDEKEGELWEQVGTPCSPPGSEFLPPQIQLPSQSQSVDFPNIAEAPTSVVDRDNQHLVLSYPDCNNLSLSTMWRGEHLTS</sequence>
<dbReference type="AlphaFoldDB" id="A0A1A8SKN1"/>
<organism evidence="1">
    <name type="scientific">Nothobranchius rachovii</name>
    <name type="common">bluefin notho</name>
    <dbReference type="NCBI Taxonomy" id="451742"/>
    <lineage>
        <taxon>Eukaryota</taxon>
        <taxon>Metazoa</taxon>
        <taxon>Chordata</taxon>
        <taxon>Craniata</taxon>
        <taxon>Vertebrata</taxon>
        <taxon>Euteleostomi</taxon>
        <taxon>Actinopterygii</taxon>
        <taxon>Neopterygii</taxon>
        <taxon>Teleostei</taxon>
        <taxon>Neoteleostei</taxon>
        <taxon>Acanthomorphata</taxon>
        <taxon>Ovalentaria</taxon>
        <taxon>Atherinomorphae</taxon>
        <taxon>Cyprinodontiformes</taxon>
        <taxon>Nothobranchiidae</taxon>
        <taxon>Nothobranchius</taxon>
    </lineage>
</organism>
<feature type="non-terminal residue" evidence="1">
    <location>
        <position position="1"/>
    </location>
</feature>
<evidence type="ECO:0000313" key="1">
    <source>
        <dbReference type="EMBL" id="SBS18777.1"/>
    </source>
</evidence>
<gene>
    <name evidence="1" type="primary">Nfu_g_1_014784</name>
</gene>
<name>A0A1A8SKN1_9TELE</name>
<dbReference type="PROSITE" id="PS00141">
    <property type="entry name" value="ASP_PROTEASE"/>
    <property type="match status" value="1"/>
</dbReference>
<dbReference type="GO" id="GO:0006508">
    <property type="term" value="P:proteolysis"/>
    <property type="evidence" value="ECO:0007669"/>
    <property type="project" value="InterPro"/>
</dbReference>
<accession>A0A1A8SKN1</accession>
<protein>
    <recommendedName>
        <fullName evidence="2">Peptidase A2 domain-containing protein</fullName>
    </recommendedName>
</protein>
<dbReference type="InterPro" id="IPR021109">
    <property type="entry name" value="Peptidase_aspartic_dom_sf"/>
</dbReference>